<keyword evidence="2" id="KW-1133">Transmembrane helix</keyword>
<proteinExistence type="predicted"/>
<keyword evidence="2" id="KW-0812">Transmembrane</keyword>
<comment type="caution">
    <text evidence="3">The sequence shown here is derived from an EMBL/GenBank/DDBJ whole genome shotgun (WGS) entry which is preliminary data.</text>
</comment>
<feature type="region of interest" description="Disordered" evidence="1">
    <location>
        <begin position="549"/>
        <end position="579"/>
    </location>
</feature>
<evidence type="ECO:0000256" key="1">
    <source>
        <dbReference type="SAM" id="MobiDB-lite"/>
    </source>
</evidence>
<feature type="transmembrane region" description="Helical" evidence="2">
    <location>
        <begin position="386"/>
        <end position="403"/>
    </location>
</feature>
<protein>
    <submittedName>
        <fullName evidence="3">Uncharacterized protein</fullName>
    </submittedName>
</protein>
<gene>
    <name evidence="3" type="ORF">HETSPECPRED_002040</name>
</gene>
<dbReference type="EMBL" id="CAJPDS010000014">
    <property type="protein sequence ID" value="CAF9914650.1"/>
    <property type="molecule type" value="Genomic_DNA"/>
</dbReference>
<keyword evidence="4" id="KW-1185">Reference proteome</keyword>
<dbReference type="OrthoDB" id="4582561at2759"/>
<evidence type="ECO:0000313" key="4">
    <source>
        <dbReference type="Proteomes" id="UP000664521"/>
    </source>
</evidence>
<evidence type="ECO:0000313" key="3">
    <source>
        <dbReference type="EMBL" id="CAF9914650.1"/>
    </source>
</evidence>
<name>A0A8H3IBI2_9LECA</name>
<sequence>MDPALISNISIAETVNTTFSIGNAAAAFERSNGTEMVLGACDYTNCTSVCQDINRVFQSPATFLNCLSLPSFSSKIQDNSMWPGDQALIGGTFGIVEEIEPSRAIVANITGCFDGYVRSCQNNTVCNSAFRHLDVESKCRNFLASESNTGSTFPISSNGSFGTRDCIDAICSAITATANNDVVGIGVFISYFLQAGFALGVFAFSILWDFGLYYLLLCAFLYKKGYGKARERAFDLSERQSKHRDRLIPPLVEFHKTQCFFMFAVQVSAMASMKNRLFNATSLQQLQNNYCVITVLAFGGFTPITFVLLVLRMLHQTSWYMLFLSAATVGMSAATYFTASNLELSPNDISTQSTNYEGCGLTNPTSFCLSNGCSLYGSNHGLDQEGAFILSLLFILMLFLEGCRVERWTGMSKLCKLFLTRFGTLGKELLFGCLGLIITVLHFIYFGQYLQDLTIFARYSIGNVSYKYWGAVEIFNSSDWSFGQIVALVVWASPICELMVLEIEGLVEGSAYRFPRGWTLIRRESYQANASKATGSSSAIPLRNNLYQSPQVKPENTTDDPDLAMEPNGSLQADNHHLF</sequence>
<dbReference type="AlphaFoldDB" id="A0A8H3IBI2"/>
<feature type="transmembrane region" description="Helical" evidence="2">
    <location>
        <begin position="292"/>
        <end position="311"/>
    </location>
</feature>
<feature type="transmembrane region" description="Helical" evidence="2">
    <location>
        <begin position="197"/>
        <end position="222"/>
    </location>
</feature>
<evidence type="ECO:0000256" key="2">
    <source>
        <dbReference type="SAM" id="Phobius"/>
    </source>
</evidence>
<feature type="transmembrane region" description="Helical" evidence="2">
    <location>
        <begin position="429"/>
        <end position="450"/>
    </location>
</feature>
<reference evidence="3" key="1">
    <citation type="submission" date="2021-03" db="EMBL/GenBank/DDBJ databases">
        <authorList>
            <person name="Tagirdzhanova G."/>
        </authorList>
    </citation>
    <scope>NUCLEOTIDE SEQUENCE</scope>
</reference>
<accession>A0A8H3IBI2</accession>
<dbReference type="Proteomes" id="UP000664521">
    <property type="component" value="Unassembled WGS sequence"/>
</dbReference>
<feature type="transmembrane region" description="Helical" evidence="2">
    <location>
        <begin position="318"/>
        <end position="339"/>
    </location>
</feature>
<feature type="transmembrane region" description="Helical" evidence="2">
    <location>
        <begin position="254"/>
        <end position="272"/>
    </location>
</feature>
<keyword evidence="2" id="KW-0472">Membrane</keyword>
<organism evidence="3 4">
    <name type="scientific">Heterodermia speciosa</name>
    <dbReference type="NCBI Taxonomy" id="116794"/>
    <lineage>
        <taxon>Eukaryota</taxon>
        <taxon>Fungi</taxon>
        <taxon>Dikarya</taxon>
        <taxon>Ascomycota</taxon>
        <taxon>Pezizomycotina</taxon>
        <taxon>Lecanoromycetes</taxon>
        <taxon>OSLEUM clade</taxon>
        <taxon>Lecanoromycetidae</taxon>
        <taxon>Caliciales</taxon>
        <taxon>Physciaceae</taxon>
        <taxon>Heterodermia</taxon>
    </lineage>
</organism>